<dbReference type="CDD" id="cd05794">
    <property type="entry name" value="S1_EF-P_repeat_2"/>
    <property type="match status" value="1"/>
</dbReference>
<evidence type="ECO:0000256" key="3">
    <source>
        <dbReference type="ARBA" id="ARBA00009479"/>
    </source>
</evidence>
<name>A0A1F7XLV0_9BACT</name>
<dbReference type="Gene3D" id="2.30.30.30">
    <property type="match status" value="1"/>
</dbReference>
<evidence type="ECO:0000256" key="4">
    <source>
        <dbReference type="ARBA" id="ARBA00022490"/>
    </source>
</evidence>
<evidence type="ECO:0000313" key="13">
    <source>
        <dbReference type="Proteomes" id="UP000177382"/>
    </source>
</evidence>
<comment type="subcellular location">
    <subcellularLocation>
        <location evidence="1 7">Cytoplasm</location>
    </subcellularLocation>
</comment>
<reference evidence="12 13" key="1">
    <citation type="journal article" date="2016" name="Nat. Commun.">
        <title>Thousands of microbial genomes shed light on interconnected biogeochemical processes in an aquifer system.</title>
        <authorList>
            <person name="Anantharaman K."/>
            <person name="Brown C.T."/>
            <person name="Hug L.A."/>
            <person name="Sharon I."/>
            <person name="Castelle C.J."/>
            <person name="Probst A.J."/>
            <person name="Thomas B.C."/>
            <person name="Singh A."/>
            <person name="Wilkins M.J."/>
            <person name="Karaoz U."/>
            <person name="Brodie E.L."/>
            <person name="Williams K.H."/>
            <person name="Hubbard S.S."/>
            <person name="Banfield J.F."/>
        </authorList>
    </citation>
    <scope>NUCLEOTIDE SEQUENCE [LARGE SCALE GENOMIC DNA]</scope>
</reference>
<comment type="caution">
    <text evidence="12">The sequence shown here is derived from an EMBL/GenBank/DDBJ whole genome shotgun (WGS) entry which is preliminary data.</text>
</comment>
<dbReference type="SMART" id="SM00841">
    <property type="entry name" value="Elong-fact-P_C"/>
    <property type="match status" value="1"/>
</dbReference>
<keyword evidence="5 7" id="KW-0251">Elongation factor</keyword>
<gene>
    <name evidence="7" type="primary">efp</name>
    <name evidence="12" type="ORF">A2V97_01775</name>
</gene>
<dbReference type="PANTHER" id="PTHR30053">
    <property type="entry name" value="ELONGATION FACTOR P"/>
    <property type="match status" value="1"/>
</dbReference>
<dbReference type="PIRSF" id="PIRSF005901">
    <property type="entry name" value="EF-P"/>
    <property type="match status" value="1"/>
</dbReference>
<comment type="pathway">
    <text evidence="2 7">Protein biosynthesis; polypeptide chain elongation.</text>
</comment>
<dbReference type="GO" id="GO:0043043">
    <property type="term" value="P:peptide biosynthetic process"/>
    <property type="evidence" value="ECO:0007669"/>
    <property type="project" value="InterPro"/>
</dbReference>
<dbReference type="InterPro" id="IPR013185">
    <property type="entry name" value="Transl_elong_KOW-like"/>
</dbReference>
<dbReference type="InterPro" id="IPR001059">
    <property type="entry name" value="Transl_elong_P/YeiP_cen"/>
</dbReference>
<dbReference type="SUPFAM" id="SSF50249">
    <property type="entry name" value="Nucleic acid-binding proteins"/>
    <property type="match status" value="2"/>
</dbReference>
<dbReference type="FunFam" id="2.40.50.140:FF:000004">
    <property type="entry name" value="Elongation factor P"/>
    <property type="match status" value="1"/>
</dbReference>
<dbReference type="InterPro" id="IPR013852">
    <property type="entry name" value="Transl_elong_P/YeiP_CS"/>
</dbReference>
<evidence type="ECO:0000313" key="12">
    <source>
        <dbReference type="EMBL" id="OGM15338.1"/>
    </source>
</evidence>
<dbReference type="GO" id="GO:0005829">
    <property type="term" value="C:cytosol"/>
    <property type="evidence" value="ECO:0007669"/>
    <property type="project" value="UniProtKB-ARBA"/>
</dbReference>
<dbReference type="Pfam" id="PF08207">
    <property type="entry name" value="EFP_N"/>
    <property type="match status" value="1"/>
</dbReference>
<feature type="domain" description="Elongation factor P C-terminal" evidence="10">
    <location>
        <begin position="137"/>
        <end position="192"/>
    </location>
</feature>
<dbReference type="InterPro" id="IPR020599">
    <property type="entry name" value="Transl_elong_fac_P/YeiP"/>
</dbReference>
<dbReference type="InterPro" id="IPR015365">
    <property type="entry name" value="Elong-fact-P_C"/>
</dbReference>
<evidence type="ECO:0000256" key="9">
    <source>
        <dbReference type="RuleBase" id="RU004389"/>
    </source>
</evidence>
<dbReference type="EMBL" id="MGFX01000006">
    <property type="protein sequence ID" value="OGM15338.1"/>
    <property type="molecule type" value="Genomic_DNA"/>
</dbReference>
<accession>A0A1F7XLV0</accession>
<evidence type="ECO:0000256" key="6">
    <source>
        <dbReference type="ARBA" id="ARBA00022917"/>
    </source>
</evidence>
<dbReference type="HAMAP" id="MF_00141">
    <property type="entry name" value="EF_P"/>
    <property type="match status" value="1"/>
</dbReference>
<dbReference type="NCBIfam" id="TIGR00038">
    <property type="entry name" value="efp"/>
    <property type="match status" value="1"/>
</dbReference>
<evidence type="ECO:0000256" key="8">
    <source>
        <dbReference type="NCBIfam" id="TIGR00038"/>
    </source>
</evidence>
<dbReference type="Pfam" id="PF01132">
    <property type="entry name" value="EFP"/>
    <property type="match status" value="1"/>
</dbReference>
<dbReference type="CDD" id="cd04470">
    <property type="entry name" value="S1_EF-P_repeat_1"/>
    <property type="match status" value="1"/>
</dbReference>
<evidence type="ECO:0000259" key="11">
    <source>
        <dbReference type="SMART" id="SM01185"/>
    </source>
</evidence>
<dbReference type="SUPFAM" id="SSF50104">
    <property type="entry name" value="Translation proteins SH3-like domain"/>
    <property type="match status" value="1"/>
</dbReference>
<evidence type="ECO:0000256" key="5">
    <source>
        <dbReference type="ARBA" id="ARBA00022768"/>
    </source>
</evidence>
<evidence type="ECO:0000256" key="7">
    <source>
        <dbReference type="HAMAP-Rule" id="MF_00141"/>
    </source>
</evidence>
<dbReference type="Proteomes" id="UP000177382">
    <property type="component" value="Unassembled WGS sequence"/>
</dbReference>
<organism evidence="12 13">
    <name type="scientific">Candidatus Woesebacteria bacterium RBG_16_42_24</name>
    <dbReference type="NCBI Taxonomy" id="1802485"/>
    <lineage>
        <taxon>Bacteria</taxon>
        <taxon>Candidatus Woeseibacteriota</taxon>
    </lineage>
</organism>
<keyword evidence="4 7" id="KW-0963">Cytoplasm</keyword>
<dbReference type="GO" id="GO:0003746">
    <property type="term" value="F:translation elongation factor activity"/>
    <property type="evidence" value="ECO:0007669"/>
    <property type="project" value="UniProtKB-UniRule"/>
</dbReference>
<dbReference type="NCBIfam" id="NF001810">
    <property type="entry name" value="PRK00529.1"/>
    <property type="match status" value="1"/>
</dbReference>
<dbReference type="SMART" id="SM01185">
    <property type="entry name" value="EFP"/>
    <property type="match status" value="1"/>
</dbReference>
<dbReference type="Pfam" id="PF09285">
    <property type="entry name" value="Elong-fact-P_C"/>
    <property type="match status" value="1"/>
</dbReference>
<comment type="function">
    <text evidence="7">Involved in peptide bond synthesis. Stimulates efficient translation and peptide-bond synthesis on native or reconstituted 70S ribosomes in vitro. Probably functions indirectly by altering the affinity of the ribosome for aminoacyl-tRNA, thus increasing their reactivity as acceptors for peptidyl transferase.</text>
</comment>
<dbReference type="InterPro" id="IPR014722">
    <property type="entry name" value="Rib_uL2_dom2"/>
</dbReference>
<sequence>MIAATDLKNGATFLSNDEPYQVIKYSLIKMGRGGAVVKVTAKNLMSGSIEERSFSSNVTVDEVTTTKRQLQYLYKDAKSAVFMDPKSYEQVEIPLSILGDQILFVKEGGNATILFWSFGGAQDKEDKALSIEIPPKVTFVVRETDPGVKGNSATNIYKPATLENGLKLKVPLFIEKGDRITVDTRTGEYVERAK</sequence>
<dbReference type="AlphaFoldDB" id="A0A1F7XLV0"/>
<dbReference type="PROSITE" id="PS01275">
    <property type="entry name" value="EFP"/>
    <property type="match status" value="1"/>
</dbReference>
<evidence type="ECO:0000259" key="10">
    <source>
        <dbReference type="SMART" id="SM00841"/>
    </source>
</evidence>
<evidence type="ECO:0000256" key="2">
    <source>
        <dbReference type="ARBA" id="ARBA00004815"/>
    </source>
</evidence>
<dbReference type="Gene3D" id="2.40.50.140">
    <property type="entry name" value="Nucleic acid-binding proteins"/>
    <property type="match status" value="2"/>
</dbReference>
<dbReference type="UniPathway" id="UPA00345"/>
<protein>
    <recommendedName>
        <fullName evidence="7 8">Elongation factor P</fullName>
        <shortName evidence="7">EF-P</shortName>
    </recommendedName>
</protein>
<dbReference type="InterPro" id="IPR008991">
    <property type="entry name" value="Translation_prot_SH3-like_sf"/>
</dbReference>
<dbReference type="InterPro" id="IPR011768">
    <property type="entry name" value="Transl_elongation_fac_P"/>
</dbReference>
<dbReference type="STRING" id="1802485.A2V97_01775"/>
<dbReference type="InterPro" id="IPR012340">
    <property type="entry name" value="NA-bd_OB-fold"/>
</dbReference>
<dbReference type="PANTHER" id="PTHR30053:SF14">
    <property type="entry name" value="TRANSLATION ELONGATION FACTOR KOW-LIKE DOMAIN-CONTAINING PROTEIN"/>
    <property type="match status" value="1"/>
</dbReference>
<feature type="domain" description="Translation elongation factor P/YeiP central" evidence="11">
    <location>
        <begin position="67"/>
        <end position="129"/>
    </location>
</feature>
<evidence type="ECO:0000256" key="1">
    <source>
        <dbReference type="ARBA" id="ARBA00004496"/>
    </source>
</evidence>
<comment type="similarity">
    <text evidence="3 7 9">Belongs to the elongation factor P family.</text>
</comment>
<proteinExistence type="inferred from homology"/>
<keyword evidence="6 7" id="KW-0648">Protein biosynthesis</keyword>